<evidence type="ECO:0000256" key="2">
    <source>
        <dbReference type="SAM" id="MobiDB-lite"/>
    </source>
</evidence>
<protein>
    <submittedName>
        <fullName evidence="4">Phage major capsid protein</fullName>
    </submittedName>
</protein>
<evidence type="ECO:0000313" key="5">
    <source>
        <dbReference type="Proteomes" id="UP001159179"/>
    </source>
</evidence>
<dbReference type="Gene3D" id="3.30.2320.10">
    <property type="entry name" value="hypothetical protein PF0899 domain"/>
    <property type="match status" value="1"/>
</dbReference>
<proteinExistence type="predicted"/>
<accession>A0AAW6SXN1</accession>
<sequence length="400" mass="44471">MPNPVLVGVKLKMKRDALSTVEGKLTELLAKRSEFESAVEAAESEDDLTAIENSMNENDEEIKTQEEEKTKLEEEIEELEKELERSNDKKPKKRSKLGGKEKMDKEQLQELRSAINTYIRSKGAEIRAVEGFKVVDGGALVPEELLTPEKAVEDVVDLLSYVKKVPVKRGSGKYPVIKKSGSKMNTVAELEANPELAKPTVSDVAYDIETYRGYIPVSQEVIDDADYDIVGLIDEEIRDQELNTRNAAIASVLKSATPKTVSSLDEIITLLNTGFKTAYQVKLYVSQSFFNDLDLMKDGNGRYLLQDDVTVASGKRLKGKEIVVLDDDMIGTKAGDKVAFIGDAKAFCKFFDRKQVSVKWVDNNIYGQMLAGFVRFDVKKADAEAGYYITYTSGATTPEV</sequence>
<dbReference type="Pfam" id="PF05065">
    <property type="entry name" value="Phage_capsid"/>
    <property type="match status" value="1"/>
</dbReference>
<dbReference type="InterPro" id="IPR054612">
    <property type="entry name" value="Phage_capsid-like_C"/>
</dbReference>
<reference evidence="4" key="1">
    <citation type="submission" date="2023-03" db="EMBL/GenBank/DDBJ databases">
        <title>Bacterial isolates from washroom surfaces on a university campus.</title>
        <authorList>
            <person name="Holman D.B."/>
            <person name="Gzyl K.E."/>
            <person name="Taheri A.E."/>
        </authorList>
    </citation>
    <scope>NUCLEOTIDE SEQUENCE</scope>
    <source>
        <strain evidence="4">RD03</strain>
    </source>
</reference>
<feature type="domain" description="Phage capsid-like C-terminal" evidence="3">
    <location>
        <begin position="137"/>
        <end position="376"/>
    </location>
</feature>
<dbReference type="AlphaFoldDB" id="A0AAW6SXN1"/>
<dbReference type="Proteomes" id="UP001159179">
    <property type="component" value="Unassembled WGS sequence"/>
</dbReference>
<feature type="region of interest" description="Disordered" evidence="2">
    <location>
        <begin position="38"/>
        <end position="106"/>
    </location>
</feature>
<dbReference type="SUPFAM" id="SSF56563">
    <property type="entry name" value="Major capsid protein gp5"/>
    <property type="match status" value="1"/>
</dbReference>
<evidence type="ECO:0000259" key="3">
    <source>
        <dbReference type="Pfam" id="PF05065"/>
    </source>
</evidence>
<evidence type="ECO:0000313" key="4">
    <source>
        <dbReference type="EMBL" id="MDH5161506.1"/>
    </source>
</evidence>
<dbReference type="RefSeq" id="WP_280616713.1">
    <property type="nucleotide sequence ID" value="NZ_JAROYP010000005.1"/>
</dbReference>
<comment type="subcellular location">
    <subcellularLocation>
        <location evidence="1">Virion</location>
    </subcellularLocation>
</comment>
<organism evidence="4 5">
    <name type="scientific">Heyndrickxia oleronia</name>
    <dbReference type="NCBI Taxonomy" id="38875"/>
    <lineage>
        <taxon>Bacteria</taxon>
        <taxon>Bacillati</taxon>
        <taxon>Bacillota</taxon>
        <taxon>Bacilli</taxon>
        <taxon>Bacillales</taxon>
        <taxon>Bacillaceae</taxon>
        <taxon>Heyndrickxia</taxon>
    </lineage>
</organism>
<dbReference type="InterPro" id="IPR024455">
    <property type="entry name" value="Phage_capsid"/>
</dbReference>
<evidence type="ECO:0000256" key="1">
    <source>
        <dbReference type="ARBA" id="ARBA00004328"/>
    </source>
</evidence>
<comment type="caution">
    <text evidence="4">The sequence shown here is derived from an EMBL/GenBank/DDBJ whole genome shotgun (WGS) entry which is preliminary data.</text>
</comment>
<dbReference type="Gene3D" id="3.30.2400.10">
    <property type="entry name" value="Major capsid protein gp5"/>
    <property type="match status" value="1"/>
</dbReference>
<dbReference type="NCBIfam" id="TIGR01554">
    <property type="entry name" value="major_cap_HK97"/>
    <property type="match status" value="1"/>
</dbReference>
<dbReference type="EMBL" id="JAROYP010000005">
    <property type="protein sequence ID" value="MDH5161506.1"/>
    <property type="molecule type" value="Genomic_DNA"/>
</dbReference>
<name>A0AAW6SXN1_9BACI</name>
<feature type="compositionally biased region" description="Basic and acidic residues" evidence="2">
    <location>
        <begin position="61"/>
        <end position="73"/>
    </location>
</feature>
<gene>
    <name evidence="4" type="ORF">P5X88_11185</name>
</gene>